<keyword evidence="2" id="KW-1185">Reference proteome</keyword>
<gene>
    <name evidence="1" type="ORF">GCM10022409_17850</name>
</gene>
<name>A0ABP7U0D7_9BACT</name>
<sequence length="265" mass="29739">MDAVTKAPIPFVSISLLLEDVGALSDEAGYFHIITSAHIMKDSLLVRSLGYKPRIISVELDKANDWVVELSAADRSNTKLLSELPVITGLPGNQYAFYFNRKHQERLGKLNAVSFYVGYRGILREEFRLRLYNADRPNHSPKTDMLFEPVVVNGFKPGAWNTVDLRSFNIDFPDGGFYLVLEYLTGSGGPNHVSYLDALPASGIILNPSIAVKECRIWIQGPGHWDFSKGKRGDFIFDTWTLKSISCAEFQMFGNAIKVEVERTE</sequence>
<dbReference type="EMBL" id="BAABDK010000016">
    <property type="protein sequence ID" value="GAA4033993.1"/>
    <property type="molecule type" value="Genomic_DNA"/>
</dbReference>
<accession>A0ABP7U0D7</accession>
<comment type="caution">
    <text evidence="1">The sequence shown here is derived from an EMBL/GenBank/DDBJ whole genome shotgun (WGS) entry which is preliminary data.</text>
</comment>
<reference evidence="2" key="1">
    <citation type="journal article" date="2019" name="Int. J. Syst. Evol. Microbiol.">
        <title>The Global Catalogue of Microorganisms (GCM) 10K type strain sequencing project: providing services to taxonomists for standard genome sequencing and annotation.</title>
        <authorList>
            <consortium name="The Broad Institute Genomics Platform"/>
            <consortium name="The Broad Institute Genome Sequencing Center for Infectious Disease"/>
            <person name="Wu L."/>
            <person name="Ma J."/>
        </authorList>
    </citation>
    <scope>NUCLEOTIDE SEQUENCE [LARGE SCALE GENOMIC DNA]</scope>
    <source>
        <strain evidence="2">JCM 17225</strain>
    </source>
</reference>
<dbReference type="Proteomes" id="UP001501469">
    <property type="component" value="Unassembled WGS sequence"/>
</dbReference>
<evidence type="ECO:0000313" key="2">
    <source>
        <dbReference type="Proteomes" id="UP001501469"/>
    </source>
</evidence>
<evidence type="ECO:0008006" key="3">
    <source>
        <dbReference type="Google" id="ProtNLM"/>
    </source>
</evidence>
<proteinExistence type="predicted"/>
<evidence type="ECO:0000313" key="1">
    <source>
        <dbReference type="EMBL" id="GAA4033993.1"/>
    </source>
</evidence>
<protein>
    <recommendedName>
        <fullName evidence="3">Carboxypeptidase-like regulatory domain-containing protein</fullName>
    </recommendedName>
</protein>
<organism evidence="1 2">
    <name type="scientific">Hymenobacter glaciei</name>
    <dbReference type="NCBI Taxonomy" id="877209"/>
    <lineage>
        <taxon>Bacteria</taxon>
        <taxon>Pseudomonadati</taxon>
        <taxon>Bacteroidota</taxon>
        <taxon>Cytophagia</taxon>
        <taxon>Cytophagales</taxon>
        <taxon>Hymenobacteraceae</taxon>
        <taxon>Hymenobacter</taxon>
    </lineage>
</organism>